<organism evidence="7 8">
    <name type="scientific">Streptomyces scabiei</name>
    <dbReference type="NCBI Taxonomy" id="1930"/>
    <lineage>
        <taxon>Bacteria</taxon>
        <taxon>Bacillati</taxon>
        <taxon>Actinomycetota</taxon>
        <taxon>Actinomycetes</taxon>
        <taxon>Kitasatosporales</taxon>
        <taxon>Streptomycetaceae</taxon>
        <taxon>Streptomyces</taxon>
    </lineage>
</organism>
<dbReference type="PANTHER" id="PTHR33317:SF4">
    <property type="entry name" value="POLYNUCLEOTIDYL TRANSFERASE, RIBONUCLEASE H-LIKE SUPERFAMILY PROTEIN"/>
    <property type="match status" value="1"/>
</dbReference>
<reference evidence="8" key="3">
    <citation type="submission" date="2016-02" db="EMBL/GenBank/DDBJ databases">
        <title>Draft genome of pathogenic Streptomyces sp. in Japan.</title>
        <authorList>
            <person name="Tomihama T."/>
            <person name="Ikenaga M."/>
            <person name="Sakai M."/>
            <person name="Okubo T."/>
            <person name="Ikeda S."/>
        </authorList>
    </citation>
    <scope>NUCLEOTIDE SEQUENCE [LARGE SCALE GENOMIC DNA]</scope>
    <source>
        <strain evidence="8">S58</strain>
    </source>
</reference>
<feature type="domain" description="YqgF/RNase H-like" evidence="6">
    <location>
        <begin position="18"/>
        <end position="119"/>
    </location>
</feature>
<proteinExistence type="inferred from homology"/>
<evidence type="ECO:0000256" key="2">
    <source>
        <dbReference type="ARBA" id="ARBA00022517"/>
    </source>
</evidence>
<keyword evidence="3 5" id="KW-0540">Nuclease</keyword>
<dbReference type="InterPro" id="IPR012337">
    <property type="entry name" value="RNaseH-like_sf"/>
</dbReference>
<evidence type="ECO:0000256" key="5">
    <source>
        <dbReference type="HAMAP-Rule" id="MF_00651"/>
    </source>
</evidence>
<dbReference type="GO" id="GO:0000967">
    <property type="term" value="P:rRNA 5'-end processing"/>
    <property type="evidence" value="ECO:0007669"/>
    <property type="project" value="UniProtKB-UniRule"/>
</dbReference>
<evidence type="ECO:0000259" key="6">
    <source>
        <dbReference type="SMART" id="SM00732"/>
    </source>
</evidence>
<dbReference type="Proteomes" id="UP000067448">
    <property type="component" value="Unassembled WGS sequence"/>
</dbReference>
<dbReference type="FunFam" id="3.30.420.140:FF:000005">
    <property type="entry name" value="Putative pre-16S rRNA nuclease"/>
    <property type="match status" value="1"/>
</dbReference>
<evidence type="ECO:0000313" key="8">
    <source>
        <dbReference type="Proteomes" id="UP000067448"/>
    </source>
</evidence>
<dbReference type="InterPro" id="IPR005227">
    <property type="entry name" value="YqgF"/>
</dbReference>
<dbReference type="EMBL" id="BCMM01000023">
    <property type="protein sequence ID" value="GAQ64372.1"/>
    <property type="molecule type" value="Genomic_DNA"/>
</dbReference>
<evidence type="ECO:0000313" key="7">
    <source>
        <dbReference type="EMBL" id="GAQ64372.1"/>
    </source>
</evidence>
<name>A0A124C4G3_STRSC</name>
<dbReference type="InterPro" id="IPR037027">
    <property type="entry name" value="YqgF/RNaseH-like_dom_sf"/>
</dbReference>
<accession>A0A124C4G3</accession>
<comment type="function">
    <text evidence="5">Could be a nuclease involved in processing of the 5'-end of pre-16S rRNA.</text>
</comment>
<comment type="subcellular location">
    <subcellularLocation>
        <location evidence="5">Cytoplasm</location>
    </subcellularLocation>
</comment>
<dbReference type="GO" id="GO:0004518">
    <property type="term" value="F:nuclease activity"/>
    <property type="evidence" value="ECO:0007669"/>
    <property type="project" value="UniProtKB-KW"/>
</dbReference>
<dbReference type="CDD" id="cd16964">
    <property type="entry name" value="YqgF"/>
    <property type="match status" value="1"/>
</dbReference>
<evidence type="ECO:0000256" key="1">
    <source>
        <dbReference type="ARBA" id="ARBA00022490"/>
    </source>
</evidence>
<dbReference type="Gene3D" id="3.30.420.140">
    <property type="entry name" value="YqgF/RNase H-like domain"/>
    <property type="match status" value="1"/>
</dbReference>
<dbReference type="PANTHER" id="PTHR33317">
    <property type="entry name" value="POLYNUCLEOTIDYL TRANSFERASE, RIBONUCLEASE H-LIKE SUPERFAMILY PROTEIN"/>
    <property type="match status" value="1"/>
</dbReference>
<evidence type="ECO:0000256" key="3">
    <source>
        <dbReference type="ARBA" id="ARBA00022722"/>
    </source>
</evidence>
<dbReference type="SMART" id="SM00732">
    <property type="entry name" value="YqgFc"/>
    <property type="match status" value="1"/>
</dbReference>
<dbReference type="OrthoDB" id="9790539at2"/>
<comment type="caution">
    <text evidence="7">The sequence shown here is derived from an EMBL/GenBank/DDBJ whole genome shotgun (WGS) entry which is preliminary data.</text>
</comment>
<dbReference type="AlphaFoldDB" id="A0A124C4G3"/>
<dbReference type="GO" id="GO:0016788">
    <property type="term" value="F:hydrolase activity, acting on ester bonds"/>
    <property type="evidence" value="ECO:0007669"/>
    <property type="project" value="UniProtKB-UniRule"/>
</dbReference>
<dbReference type="InterPro" id="IPR006641">
    <property type="entry name" value="YqgF/RNaseH-like_dom"/>
</dbReference>
<keyword evidence="4 5" id="KW-0378">Hydrolase</keyword>
<keyword evidence="1 5" id="KW-0963">Cytoplasm</keyword>
<dbReference type="EC" id="3.1.-.-" evidence="5"/>
<sequence>MNTTDHTSGDDGPVMRRGRRLALDVGDARIGVASCDPDGILATPVETVPGRDVPAAQRRLRQLVDEYVPMEVIVGLPRSLKGGEGPAAVKVRGFAQELARMIAPVPVRLLDERMTTVTAGQGLRASGVKSKKGRSVIDQAAAVIILQQALESERMSGKAPGEGVEVVI</sequence>
<reference evidence="7 8" key="2">
    <citation type="journal article" date="2016" name="Genome Announc.">
        <title>Draft Genome Sequences of Streptomyces scabiei S58, Streptomyces turgidiscabies T45, and Streptomyces acidiscabies a10, the Pathogens of Potato Common Scab, Isolated in Japan.</title>
        <authorList>
            <person name="Tomihama T."/>
            <person name="Nishi Y."/>
            <person name="Sakai M."/>
            <person name="Ikenaga M."/>
            <person name="Okubo T."/>
            <person name="Ikeda S."/>
        </authorList>
    </citation>
    <scope>NUCLEOTIDE SEQUENCE [LARGE SCALE GENOMIC DNA]</scope>
    <source>
        <strain evidence="7 8">S58</strain>
    </source>
</reference>
<keyword evidence="2 5" id="KW-0690">Ribosome biogenesis</keyword>
<comment type="similarity">
    <text evidence="5">Belongs to the YqgF HJR family.</text>
</comment>
<protein>
    <recommendedName>
        <fullName evidence="5">Putative pre-16S rRNA nuclease</fullName>
        <ecNumber evidence="5">3.1.-.-</ecNumber>
    </recommendedName>
</protein>
<evidence type="ECO:0000256" key="4">
    <source>
        <dbReference type="ARBA" id="ARBA00022801"/>
    </source>
</evidence>
<gene>
    <name evidence="7" type="primary">yrrK</name>
    <name evidence="7" type="ORF">SsS58_04765</name>
</gene>
<dbReference type="GO" id="GO:0005829">
    <property type="term" value="C:cytosol"/>
    <property type="evidence" value="ECO:0007669"/>
    <property type="project" value="TreeGrafter"/>
</dbReference>
<reference evidence="8" key="1">
    <citation type="submission" date="2015-11" db="EMBL/GenBank/DDBJ databases">
        <authorList>
            <consortium name="Cross-ministerial Strategic Innovation Promotion Program (SIP) consortium"/>
            <person name="Tomihama T."/>
            <person name="Ikenaga M."/>
            <person name="Sakai M."/>
            <person name="Okubo T."/>
            <person name="Ikeda S."/>
        </authorList>
    </citation>
    <scope>NUCLEOTIDE SEQUENCE [LARGE SCALE GENOMIC DNA]</scope>
    <source>
        <strain evidence="8">S58</strain>
    </source>
</reference>
<dbReference type="NCBIfam" id="TIGR00250">
    <property type="entry name" value="RNAse_H_YqgF"/>
    <property type="match status" value="1"/>
</dbReference>
<dbReference type="Pfam" id="PF03652">
    <property type="entry name" value="RuvX"/>
    <property type="match status" value="1"/>
</dbReference>
<dbReference type="SUPFAM" id="SSF53098">
    <property type="entry name" value="Ribonuclease H-like"/>
    <property type="match status" value="1"/>
</dbReference>
<dbReference type="HAMAP" id="MF_00651">
    <property type="entry name" value="Nuclease_YqgF"/>
    <property type="match status" value="1"/>
</dbReference>